<dbReference type="InterPro" id="IPR022385">
    <property type="entry name" value="Rhs_assc_core"/>
</dbReference>
<proteinExistence type="predicted"/>
<dbReference type="Pfam" id="PF20041">
    <property type="entry name" value="DUF6443"/>
    <property type="match status" value="1"/>
</dbReference>
<dbReference type="GO" id="GO:0005975">
    <property type="term" value="P:carbohydrate metabolic process"/>
    <property type="evidence" value="ECO:0007669"/>
    <property type="project" value="UniProtKB-ARBA"/>
</dbReference>
<gene>
    <name evidence="2" type="ORF">GO495_12055</name>
</gene>
<dbReference type="NCBIfam" id="TIGR03696">
    <property type="entry name" value="Rhs_assc_core"/>
    <property type="match status" value="1"/>
</dbReference>
<dbReference type="OrthoDB" id="2972467at2"/>
<dbReference type="InterPro" id="IPR045619">
    <property type="entry name" value="DUF6443"/>
</dbReference>
<accession>A0A6N8J7X2</accession>
<dbReference type="Gene3D" id="2.180.10.10">
    <property type="entry name" value="RHS repeat-associated core"/>
    <property type="match status" value="1"/>
</dbReference>
<evidence type="ECO:0000259" key="1">
    <source>
        <dbReference type="Pfam" id="PF20041"/>
    </source>
</evidence>
<dbReference type="PANTHER" id="PTHR32305">
    <property type="match status" value="1"/>
</dbReference>
<name>A0A6N8J7X2_9BACT</name>
<reference evidence="2 3" key="1">
    <citation type="submission" date="2019-12" db="EMBL/GenBank/DDBJ databases">
        <title>The draft genomic sequence of strain Chitinophaga oryziterrae JCM 16595.</title>
        <authorList>
            <person name="Zhang X."/>
        </authorList>
    </citation>
    <scope>NUCLEOTIDE SEQUENCE [LARGE SCALE GENOMIC DNA]</scope>
    <source>
        <strain evidence="2 3">JCM 16595</strain>
    </source>
</reference>
<dbReference type="SUPFAM" id="SSF49899">
    <property type="entry name" value="Concanavalin A-like lectins/glucanases"/>
    <property type="match status" value="1"/>
</dbReference>
<evidence type="ECO:0000313" key="3">
    <source>
        <dbReference type="Proteomes" id="UP000468388"/>
    </source>
</evidence>
<comment type="caution">
    <text evidence="2">The sequence shown here is derived from an EMBL/GenBank/DDBJ whole genome shotgun (WGS) entry which is preliminary data.</text>
</comment>
<feature type="domain" description="DUF6443" evidence="1">
    <location>
        <begin position="333"/>
        <end position="489"/>
    </location>
</feature>
<dbReference type="RefSeq" id="WP_157299925.1">
    <property type="nucleotide sequence ID" value="NZ_BAAAZB010000007.1"/>
</dbReference>
<organism evidence="2 3">
    <name type="scientific">Chitinophaga oryziterrae</name>
    <dbReference type="NCBI Taxonomy" id="1031224"/>
    <lineage>
        <taxon>Bacteria</taxon>
        <taxon>Pseudomonadati</taxon>
        <taxon>Bacteroidota</taxon>
        <taxon>Chitinophagia</taxon>
        <taxon>Chitinophagales</taxon>
        <taxon>Chitinophagaceae</taxon>
        <taxon>Chitinophaga</taxon>
    </lineage>
</organism>
<dbReference type="Proteomes" id="UP000468388">
    <property type="component" value="Unassembled WGS sequence"/>
</dbReference>
<protein>
    <recommendedName>
        <fullName evidence="1">DUF6443 domain-containing protein</fullName>
    </recommendedName>
</protein>
<sequence>MKKSMRRFNIIIIWLLGFVLHANAFNAIESYQNQLQGRIKKGDTLIVKDEKFQNSAFDWTKIHNQTVNNIITFGLFRDSGYVFTKSFKCQVELKIEYWSQPDQADPVIVDHVKLDIGYDSTAGAAYQAAATYRFMNGYRVKITVNDISSAELGSTLPAAFSLAGQVVIERSYDIATDNTIVPQVTLVGATNANAPAAPTGTPNDVSLTWTKITGAEEYDLEWTFIDEESKNGGILAQAGAGVTTTTLERMFRNNATRVTIPHEYYDISLVNFSKYLLIRIRTVQYTADGFRQTGAWNYDLDQGGTSGPGVITLDETAAWHLPGLNWQYSAVYAEEGKKKEIVSYFDGTLRNRQTVTVNNSDNKAIVQESLYDEFGRPLVSILPAPLTDNKLTYYPGLHLTSSGTGTYNFSNVYGANTNCINTPQPLGTTAGAGKYYSPNNDFLSDEQNKYIPDAGGYPFAVTVYTADNTNRPKVQGGVGALFQPGPDPVNSKATRYYYDKPQQWELDRMFGNDAGYASHYLKNMVIDGNGQISVSYQNASGKTVATALAGGTPANTDALASKPAATTETFLVLQPDDFTFDNAKLKLSATTTYTTAVPGNVSLVYTADQLIKTYSQNGVTICSNCYYQLKIRITDDCNRVIYNTATPVTVGSLASDCNNTIAATDSIKVNFDKIGEYYISFELGLTDEAIQHYTDDFVKRNTNLSTQWQYIQHALWGSDFSSCFSECTTCKASLGERVDFIARVKARLADHDVDIVANATAINSWADSLYTNLSAQCLAARASCAPSPCADLENQMKLDVSPGGQYALFDAANDPLEQGINVLYLHWRDVFPVKASSDPDYISEQFEDQEGVLISPYDENFTLEDLVKYWKSEWASKFVPHHPEYCALLFCNANSSYLQWDDNLVNLAETVSDIPALASGVTYSNTNAAWLVAGDPFFASTAGATYKTAFTAALNNYSNSVLSITQAGTKSLSAYVDYSLYCSDKTGSTNSSADSDNWTNCTPVASCRIPDLEWKMYRDKYMELKNKYYQLLRDNSYCGSSCPVGNSLSYDTSSCPSALSFNIQPDGTNCGTGTQRVKITYTGASPLTKSLTVTLYYPEELDLLTKDNSVVFSAGQTDAYACMDGTINLSSVHIADVSCAGSSAGGRASASFCTLAAKTSNFQMSHNHTWNGTDDIGNVWTFTLTYIGTTAIPVGATLAVHVWFENSSAGPGEFYRHFYFDHDNSSYTITLSGVANTQYTYTIEPEVSCSVPATTCDPAYKYKESRIDKISYTTPAVSTDTTVIKAYANAQIAAQIGANCEAQADTWIQQLDGCLLATDPDYATKRALLRTRLIEVCKLGGDVNHPNGASTTPNAQLTASGYSSFKDVIKATLGAASFSMICNPWLVDAPYPYDVKEQAASHIIDKTSTDVCAKLTAITQEYTSSGSTLTLYQYLTSKYGTAMNLSADEFTTLQNGCTNCRYLLAQPIQVPVFLDGTAKGCITAAEFQAGLTAMAQESWMNSASPDYEGIYSTYLNQRWGFTLSYSDYKAYVDALATTPTAVLCNHPAYSTVKPDPYECMMQVMDNAVATAVFLYKEYIAEVRRQFRKDYIAYCSAEKVKLQMTASQQYYHFTLYYYDQAGNLVRTVPPEGVHLLDAALQEQIRAVRANENVSCDYDDAVVNKDKPTALQQLTTMLQTGTNSAMEMWLYNGTAGTSQVLMTTGNNKYLMNTCLDGRYLHLDTYTLVPSSDNTAVDLTQSTHTIADLQAILPLKQWTHIVMQGANLNSNNLTVYVNGVACPAVAIAPNGSCGFEIISTSTGIVYPESITTLKHLRLYNRLLTPAEIAANAGVSCLSLSPAYATALNSNLQYWGRFNIPAAGSVTTIGSGSTTETQYSAVFPSHTLPTSYAYHSLNGVENSFAPDNTGNSRFWYDRLGRVVYSHNWEQFSPANGGVANRYSYTNYDAQGRIIEVGEKSGTTTLAATPFLTDTQVNTMNTTGTNTQITRTYYDEPYAAAGLAQDNLRKRVSAVTYQDVATGGPQQATYYSYDQIGNVKTLWQQIQDLGTKRIDYQYDLVSGKVNKVRYQQGAADRFFYNYEYDAENRLTKARTGINSTSGDAWEIENPKTDAAYRYYLHGPLARMELGNTALVQGLDYAYTLQGWLKGVNGNYLSAANDMGKDGVVGSTRAVVGRDAYAYTLDYFKGDYLPIGTGQTAITLNWGAKSGDVMGRNLYNGNISRSTLALSNINSGASVGYTYRYDQLNRLTAMRQHGLTVGDTTWSTTSIGFPFKEDVKYDGNGNILSYVRYGSGVSGKTLPMDSMNYVYTKDASGYLKNNRLTQVLDRVSGDPYTNDISNQAANNYLYDNIGNLIKDVEGGVSNIQWTVYGKIKSITKSDGSSLEYRYDAGGNRIYKAYAHSGVTDKTWYVRDAQGNTLAIYGNKDGGSTLYWKEQQLYGSSRLGIWTPDVAVGTDVSSMWDNLGIKRYELSNHLGNVLATISDKPVWEVDHYKAELLSAQDYYPFGMLQPDRSYSLGSYRYGFNGKENDNEVKGEGNQQDYGMRISDPRIGRFLSVDPLTKSYPELTPYQFASNRPIDGVDRDGEEWELSSTSSKLIRHVEITKAVTSYQLNLRLANQPMFRQSDPCVSCAEERRRSIENVQRIDKLRTIMGPVGGEYGSGAVESPVIKGVAVGILTAPLSGSGARMSGAFTSFSSFGRSLIGFNTFRAGLGSAAADFTIQTAFQIGQNGKISIGDYNVGSLTANAIFSHPFTTASLGSALQVNLSMEPFKNSVFQDKSMIQFGVETSVGTLFNIAAGKGASALTSHFGETSANYLNYLFGNQISTTGTYIFSEQQKKKENENTH</sequence>
<evidence type="ECO:0000313" key="2">
    <source>
        <dbReference type="EMBL" id="MVT41320.1"/>
    </source>
</evidence>
<dbReference type="EMBL" id="WRXO01000002">
    <property type="protein sequence ID" value="MVT41320.1"/>
    <property type="molecule type" value="Genomic_DNA"/>
</dbReference>
<keyword evidence="3" id="KW-1185">Reference proteome</keyword>
<dbReference type="PANTHER" id="PTHR32305:SF15">
    <property type="entry name" value="PROTEIN RHSA-RELATED"/>
    <property type="match status" value="1"/>
</dbReference>
<dbReference type="InterPro" id="IPR013320">
    <property type="entry name" value="ConA-like_dom_sf"/>
</dbReference>
<dbReference type="InterPro" id="IPR050708">
    <property type="entry name" value="T6SS_VgrG/RHS"/>
</dbReference>
<dbReference type="GO" id="GO:0004553">
    <property type="term" value="F:hydrolase activity, hydrolyzing O-glycosyl compounds"/>
    <property type="evidence" value="ECO:0007669"/>
    <property type="project" value="UniProtKB-ARBA"/>
</dbReference>